<feature type="domain" description="C2H2-type" evidence="9">
    <location>
        <begin position="321"/>
        <end position="350"/>
    </location>
</feature>
<dbReference type="InterPro" id="IPR013087">
    <property type="entry name" value="Znf_C2H2_type"/>
</dbReference>
<dbReference type="PROSITE" id="PS50076">
    <property type="entry name" value="DNAJ_2"/>
    <property type="match status" value="1"/>
</dbReference>
<feature type="compositionally biased region" description="Polar residues" evidence="7">
    <location>
        <begin position="482"/>
        <end position="492"/>
    </location>
</feature>
<dbReference type="InterPro" id="IPR003604">
    <property type="entry name" value="Matrin/U1-like-C_Znf_C2H2"/>
</dbReference>
<feature type="domain" description="C2H2-type" evidence="9">
    <location>
        <begin position="540"/>
        <end position="569"/>
    </location>
</feature>
<protein>
    <recommendedName>
        <fullName evidence="4">DnaJ homolog subfamily C member 21</fullName>
    </recommendedName>
</protein>
<proteinExistence type="predicted"/>
<dbReference type="Pfam" id="PF00226">
    <property type="entry name" value="DnaJ"/>
    <property type="match status" value="1"/>
</dbReference>
<evidence type="ECO:0000256" key="4">
    <source>
        <dbReference type="ARBA" id="ARBA00074367"/>
    </source>
</evidence>
<keyword evidence="1" id="KW-0479">Metal-binding</keyword>
<feature type="compositionally biased region" description="Polar residues" evidence="7">
    <location>
        <begin position="456"/>
        <end position="469"/>
    </location>
</feature>
<dbReference type="InterPro" id="IPR036869">
    <property type="entry name" value="J_dom_sf"/>
</dbReference>
<dbReference type="Pfam" id="PF21884">
    <property type="entry name" value="ZUO1-like_ZHD"/>
    <property type="match status" value="1"/>
</dbReference>
<dbReference type="GO" id="GO:0005737">
    <property type="term" value="C:cytoplasm"/>
    <property type="evidence" value="ECO:0007669"/>
    <property type="project" value="TreeGrafter"/>
</dbReference>
<feature type="compositionally biased region" description="Basic and acidic residues" evidence="7">
    <location>
        <begin position="493"/>
        <end position="502"/>
    </location>
</feature>
<feature type="coiled-coil region" evidence="6">
    <location>
        <begin position="232"/>
        <end position="277"/>
    </location>
</feature>
<evidence type="ECO:0000313" key="10">
    <source>
        <dbReference type="EMBL" id="JAI60980.1"/>
    </source>
</evidence>
<feature type="domain" description="J" evidence="8">
    <location>
        <begin position="3"/>
        <end position="69"/>
    </location>
</feature>
<dbReference type="Gene3D" id="3.30.160.60">
    <property type="entry name" value="Classic Zinc Finger"/>
    <property type="match status" value="1"/>
</dbReference>
<dbReference type="InterPro" id="IPR018253">
    <property type="entry name" value="DnaJ_domain_CS"/>
</dbReference>
<dbReference type="CDD" id="cd06257">
    <property type="entry name" value="DnaJ"/>
    <property type="match status" value="1"/>
</dbReference>
<feature type="compositionally biased region" description="Polar residues" evidence="7">
    <location>
        <begin position="399"/>
        <end position="410"/>
    </location>
</feature>
<accession>A0A0P4W4V0</accession>
<dbReference type="InterPro" id="IPR054076">
    <property type="entry name" value="ZUO1-like_ZHD"/>
</dbReference>
<evidence type="ECO:0000259" key="9">
    <source>
        <dbReference type="PROSITE" id="PS50157"/>
    </source>
</evidence>
<evidence type="ECO:0000256" key="3">
    <source>
        <dbReference type="ARBA" id="ARBA00022833"/>
    </source>
</evidence>
<dbReference type="Pfam" id="PF12171">
    <property type="entry name" value="zf-C2H2_jaz"/>
    <property type="match status" value="1"/>
</dbReference>
<dbReference type="SUPFAM" id="SSF46565">
    <property type="entry name" value="Chaperone J-domain"/>
    <property type="match status" value="1"/>
</dbReference>
<dbReference type="Gene3D" id="1.10.287.110">
    <property type="entry name" value="DnaJ domain"/>
    <property type="match status" value="1"/>
</dbReference>
<evidence type="ECO:0000256" key="2">
    <source>
        <dbReference type="ARBA" id="ARBA00022771"/>
    </source>
</evidence>
<dbReference type="InterPro" id="IPR036236">
    <property type="entry name" value="Znf_C2H2_sf"/>
</dbReference>
<dbReference type="PROSITE" id="PS00028">
    <property type="entry name" value="ZINC_FINGER_C2H2_1"/>
    <property type="match status" value="2"/>
</dbReference>
<dbReference type="EMBL" id="GDRN01087829">
    <property type="protein sequence ID" value="JAI60980.1"/>
    <property type="molecule type" value="Transcribed_RNA"/>
</dbReference>
<dbReference type="PROSITE" id="PS00636">
    <property type="entry name" value="DNAJ_1"/>
    <property type="match status" value="1"/>
</dbReference>
<dbReference type="InterPro" id="IPR001623">
    <property type="entry name" value="DnaJ_domain"/>
</dbReference>
<dbReference type="SMART" id="SM00451">
    <property type="entry name" value="ZnF_U1"/>
    <property type="match status" value="1"/>
</dbReference>
<dbReference type="InterPro" id="IPR022755">
    <property type="entry name" value="Znf_C2H2_jaz"/>
</dbReference>
<feature type="compositionally biased region" description="Basic residues" evidence="7">
    <location>
        <begin position="514"/>
        <end position="527"/>
    </location>
</feature>
<dbReference type="SMART" id="SM00271">
    <property type="entry name" value="DnaJ"/>
    <property type="match status" value="1"/>
</dbReference>
<dbReference type="InterPro" id="IPR051964">
    <property type="entry name" value="Chaperone_stress_response"/>
</dbReference>
<dbReference type="AlphaFoldDB" id="A0A0P4W4V0"/>
<dbReference type="PROSITE" id="PS50157">
    <property type="entry name" value="ZINC_FINGER_C2H2_2"/>
    <property type="match status" value="2"/>
</dbReference>
<dbReference type="GO" id="GO:0003676">
    <property type="term" value="F:nucleic acid binding"/>
    <property type="evidence" value="ECO:0007669"/>
    <property type="project" value="InterPro"/>
</dbReference>
<dbReference type="FunFam" id="1.10.287.110:FF:000046">
    <property type="entry name" value="dnaJ homolog subfamily C member 21"/>
    <property type="match status" value="1"/>
</dbReference>
<dbReference type="GO" id="GO:0008270">
    <property type="term" value="F:zinc ion binding"/>
    <property type="evidence" value="ECO:0007669"/>
    <property type="project" value="UniProtKB-KW"/>
</dbReference>
<keyword evidence="6" id="KW-0175">Coiled coil</keyword>
<feature type="compositionally biased region" description="Acidic residues" evidence="7">
    <location>
        <begin position="296"/>
        <end position="308"/>
    </location>
</feature>
<evidence type="ECO:0000256" key="1">
    <source>
        <dbReference type="ARBA" id="ARBA00022723"/>
    </source>
</evidence>
<evidence type="ECO:0000256" key="7">
    <source>
        <dbReference type="SAM" id="MobiDB-lite"/>
    </source>
</evidence>
<dbReference type="SMART" id="SM00355">
    <property type="entry name" value="ZnF_C2H2"/>
    <property type="match status" value="2"/>
</dbReference>
<sequence>MRCHYEVLGVAQNASDSDLKKAYYKMALQWHPDKNPDRMEEAKTQFQLIQAAYDTLSDPQERAFYDRNRDSILRGKASEGGSKPETLDLFKYFSSQCYSGFNDSEKGFYTVYRQVFEKLAVLDMQYMDDEEEEIIIPSFGQSDTDLEDVGRFYAYWSSYCSSMDFRWADEYDIREAQRMGRWVEKKIEKDNNKARQKARRQFNEEVRALVAYVRKRDKRWLERKKQINAKIAENAQKQLACQQRQREERQKSMKEDVEQERANLAAYEEQLKQLEGQFAREWGLTDSEDSYHSEEGETQEETEGVAENQEIGEGELLLDDLYCVACNKSFKTEKAMENHQRSKKHKENLEALKAAMNAEDRAFFNSSTFDNEAEQQSEEGATPAQKSSKKKKKKKKSSQESPSVLLTTDSIGRKKKNRRKDLSNPVFNGFSSEESDEETEVKLMDVNKGLDANDTPLETDNNVSSNTLNCDRCSDSEEVLNEHSSSVKSTSCVKEDQEKKDQEDDEEIQEAKPKLKGKKAKDARKRAKEASGAAEVKETTQCTVCGGVFPSKNKLFQHIKKEGHAALKTVGKEAKAAGKETRRKVKGN</sequence>
<name>A0A0P4W4V0_SCYOL</name>
<dbReference type="PANTHER" id="PTHR44029:SF1">
    <property type="entry name" value="DNAJ HOMOLOG SUBFAMILY C MEMBER 21"/>
    <property type="match status" value="1"/>
</dbReference>
<keyword evidence="3" id="KW-0862">Zinc</keyword>
<dbReference type="PRINTS" id="PR00625">
    <property type="entry name" value="JDOMAIN"/>
</dbReference>
<organism evidence="10">
    <name type="scientific">Scylla olivacea</name>
    <name type="common">Orange mud crab</name>
    <name type="synonym">Cancer olivacea</name>
    <dbReference type="NCBI Taxonomy" id="85551"/>
    <lineage>
        <taxon>Eukaryota</taxon>
        <taxon>Metazoa</taxon>
        <taxon>Ecdysozoa</taxon>
        <taxon>Arthropoda</taxon>
        <taxon>Crustacea</taxon>
        <taxon>Multicrustacea</taxon>
        <taxon>Malacostraca</taxon>
        <taxon>Eumalacostraca</taxon>
        <taxon>Eucarida</taxon>
        <taxon>Decapoda</taxon>
        <taxon>Pleocyemata</taxon>
        <taxon>Brachyura</taxon>
        <taxon>Eubrachyura</taxon>
        <taxon>Portunoidea</taxon>
        <taxon>Portunidae</taxon>
        <taxon>Portuninae</taxon>
        <taxon>Scylla</taxon>
    </lineage>
</organism>
<dbReference type="SUPFAM" id="SSF57667">
    <property type="entry name" value="beta-beta-alpha zinc fingers"/>
    <property type="match status" value="1"/>
</dbReference>
<feature type="region of interest" description="Disordered" evidence="7">
    <location>
        <begin position="285"/>
        <end position="308"/>
    </location>
</feature>
<feature type="region of interest" description="Disordered" evidence="7">
    <location>
        <begin position="369"/>
        <end position="537"/>
    </location>
</feature>
<keyword evidence="2 5" id="KW-0863">Zinc-finger</keyword>
<evidence type="ECO:0000256" key="5">
    <source>
        <dbReference type="PROSITE-ProRule" id="PRU00042"/>
    </source>
</evidence>
<evidence type="ECO:0000256" key="6">
    <source>
        <dbReference type="SAM" id="Coils"/>
    </source>
</evidence>
<reference evidence="10" key="1">
    <citation type="submission" date="2015-09" db="EMBL/GenBank/DDBJ databases">
        <title>Scylla olivacea transcriptome.</title>
        <authorList>
            <person name="Ikhwanuddin M."/>
        </authorList>
    </citation>
    <scope>NUCLEOTIDE SEQUENCE</scope>
</reference>
<feature type="compositionally biased region" description="Basic residues" evidence="7">
    <location>
        <begin position="387"/>
        <end position="396"/>
    </location>
</feature>
<dbReference type="PANTHER" id="PTHR44029">
    <property type="entry name" value="DNAJ HOMOLOG SUBFAMILY C MEMBER 21"/>
    <property type="match status" value="1"/>
</dbReference>
<evidence type="ECO:0000259" key="8">
    <source>
        <dbReference type="PROSITE" id="PS50076"/>
    </source>
</evidence>